<dbReference type="CDD" id="cd08254">
    <property type="entry name" value="hydroxyacyl_CoA_DH"/>
    <property type="match status" value="1"/>
</dbReference>
<dbReference type="SUPFAM" id="SSF50129">
    <property type="entry name" value="GroES-like"/>
    <property type="match status" value="1"/>
</dbReference>
<dbReference type="InterPro" id="IPR020843">
    <property type="entry name" value="ER"/>
</dbReference>
<dbReference type="AlphaFoldDB" id="A0A9X7P700"/>
<name>A0A9X7P700_9FIRM</name>
<dbReference type="SUPFAM" id="SSF51735">
    <property type="entry name" value="NAD(P)-binding Rossmann-fold domains"/>
    <property type="match status" value="1"/>
</dbReference>
<dbReference type="PROSITE" id="PS00059">
    <property type="entry name" value="ADH_ZINC"/>
    <property type="match status" value="1"/>
</dbReference>
<dbReference type="Gene3D" id="3.90.180.10">
    <property type="entry name" value="Medium-chain alcohol dehydrogenases, catalytic domain"/>
    <property type="match status" value="1"/>
</dbReference>
<keyword evidence="7" id="KW-1185">Reference proteome</keyword>
<comment type="caution">
    <text evidence="6">The sequence shown here is derived from an EMBL/GenBank/DDBJ whole genome shotgun (WGS) entry which is preliminary data.</text>
</comment>
<keyword evidence="2 4" id="KW-0862">Zinc</keyword>
<comment type="cofactor">
    <cofactor evidence="4">
        <name>Zn(2+)</name>
        <dbReference type="ChEBI" id="CHEBI:29105"/>
    </cofactor>
</comment>
<evidence type="ECO:0000256" key="2">
    <source>
        <dbReference type="ARBA" id="ARBA00022833"/>
    </source>
</evidence>
<dbReference type="InterPro" id="IPR050129">
    <property type="entry name" value="Zn_alcohol_dh"/>
</dbReference>
<dbReference type="InterPro" id="IPR013154">
    <property type="entry name" value="ADH-like_N"/>
</dbReference>
<evidence type="ECO:0000259" key="5">
    <source>
        <dbReference type="SMART" id="SM00829"/>
    </source>
</evidence>
<comment type="similarity">
    <text evidence="4">Belongs to the zinc-containing alcohol dehydrogenase family.</text>
</comment>
<evidence type="ECO:0000256" key="1">
    <source>
        <dbReference type="ARBA" id="ARBA00022723"/>
    </source>
</evidence>
<organism evidence="6 7">
    <name type="scientific">Neomoorella stamsii</name>
    <dbReference type="NCBI Taxonomy" id="1266720"/>
    <lineage>
        <taxon>Bacteria</taxon>
        <taxon>Bacillati</taxon>
        <taxon>Bacillota</taxon>
        <taxon>Clostridia</taxon>
        <taxon>Neomoorellales</taxon>
        <taxon>Neomoorellaceae</taxon>
        <taxon>Neomoorella</taxon>
    </lineage>
</organism>
<dbReference type="Pfam" id="PF08240">
    <property type="entry name" value="ADH_N"/>
    <property type="match status" value="1"/>
</dbReference>
<dbReference type="InterPro" id="IPR011032">
    <property type="entry name" value="GroES-like_sf"/>
</dbReference>
<protein>
    <submittedName>
        <fullName evidence="6">Alcohol dehydrogenase</fullName>
        <ecNumber evidence="6">1.1.1.1</ecNumber>
    </submittedName>
</protein>
<feature type="domain" description="Enoyl reductase (ER)" evidence="5">
    <location>
        <begin position="10"/>
        <end position="259"/>
    </location>
</feature>
<evidence type="ECO:0000256" key="4">
    <source>
        <dbReference type="RuleBase" id="RU361277"/>
    </source>
</evidence>
<dbReference type="InterPro" id="IPR036291">
    <property type="entry name" value="NAD(P)-bd_dom_sf"/>
</dbReference>
<keyword evidence="1 4" id="KW-0479">Metal-binding</keyword>
<dbReference type="InterPro" id="IPR002328">
    <property type="entry name" value="ADH_Zn_CS"/>
</dbReference>
<sequence length="340" mass="36642">MKAAIYEGPGPLVLKEVPDPVPGPEDVVLEVKTCGICHTDVAIVEGNYFPRHAPPLILGHEVAGKVVAVGSAVNNVKAGERVIVYQCLTCGQCARCMEGRQNLCAEIKTLGLDTDGAYAEYLKVPAWNLVRLPDTISFAEGSIITDALSTAYHAVTKLNLIKDEMVAIFGAGVLGLNAIQVASKIFGARVIAIDIEDWKLDMALSKGAWKVLRAEKERDIVTILRSLAGNIDAAMEFIGNPQTYQQAIASVRKGGRVVLVGAFVQPFALDPIRLFKDEVNITGSYASLPNEIPYLVDLVANNNLVVKDMVTHTCSLEGINSTIAMLAKRTEKSLRAIVEM</sequence>
<dbReference type="GO" id="GO:0004022">
    <property type="term" value="F:alcohol dehydrogenase (NAD+) activity"/>
    <property type="evidence" value="ECO:0007669"/>
    <property type="project" value="UniProtKB-EC"/>
</dbReference>
<dbReference type="PANTHER" id="PTHR43401">
    <property type="entry name" value="L-THREONINE 3-DEHYDROGENASE"/>
    <property type="match status" value="1"/>
</dbReference>
<dbReference type="PANTHER" id="PTHR43401:SF5">
    <property type="entry name" value="ALCOHOL DEHYDROGENASE-RELATED"/>
    <property type="match status" value="1"/>
</dbReference>
<dbReference type="EC" id="1.1.1.1" evidence="6"/>
<gene>
    <name evidence="6" type="ORF">MOST_08340</name>
</gene>
<accession>A0A9X7P700</accession>
<dbReference type="InterPro" id="IPR013149">
    <property type="entry name" value="ADH-like_C"/>
</dbReference>
<evidence type="ECO:0000313" key="6">
    <source>
        <dbReference type="EMBL" id="PRR75651.1"/>
    </source>
</evidence>
<evidence type="ECO:0000256" key="3">
    <source>
        <dbReference type="ARBA" id="ARBA00023002"/>
    </source>
</evidence>
<reference evidence="6 7" key="1">
    <citation type="submission" date="2018-03" db="EMBL/GenBank/DDBJ databases">
        <title>Genome sequence of Moorella stamsii DSM 26217.</title>
        <authorList>
            <person name="Poehlein A."/>
            <person name="Daniel R."/>
        </authorList>
    </citation>
    <scope>NUCLEOTIDE SEQUENCE [LARGE SCALE GENOMIC DNA]</scope>
    <source>
        <strain evidence="7">DSM 26217</strain>
    </source>
</reference>
<dbReference type="EMBL" id="PVXL01000025">
    <property type="protein sequence ID" value="PRR75651.1"/>
    <property type="molecule type" value="Genomic_DNA"/>
</dbReference>
<keyword evidence="3 6" id="KW-0560">Oxidoreductase</keyword>
<evidence type="ECO:0000313" key="7">
    <source>
        <dbReference type="Proteomes" id="UP000239430"/>
    </source>
</evidence>
<dbReference type="SMART" id="SM00829">
    <property type="entry name" value="PKS_ER"/>
    <property type="match status" value="1"/>
</dbReference>
<dbReference type="Gene3D" id="3.40.50.720">
    <property type="entry name" value="NAD(P)-binding Rossmann-like Domain"/>
    <property type="match status" value="1"/>
</dbReference>
<proteinExistence type="inferred from homology"/>
<dbReference type="GO" id="GO:0008270">
    <property type="term" value="F:zinc ion binding"/>
    <property type="evidence" value="ECO:0007669"/>
    <property type="project" value="InterPro"/>
</dbReference>
<dbReference type="Proteomes" id="UP000239430">
    <property type="component" value="Unassembled WGS sequence"/>
</dbReference>
<dbReference type="Pfam" id="PF00107">
    <property type="entry name" value="ADH_zinc_N"/>
    <property type="match status" value="1"/>
</dbReference>
<dbReference type="RefSeq" id="WP_054935765.1">
    <property type="nucleotide sequence ID" value="NZ_PVXL01000025.1"/>
</dbReference>